<proteinExistence type="predicted"/>
<gene>
    <name evidence="3" type="ORF">PMIN01_04657</name>
</gene>
<dbReference type="Proteomes" id="UP000756921">
    <property type="component" value="Unassembled WGS sequence"/>
</dbReference>
<evidence type="ECO:0000256" key="1">
    <source>
        <dbReference type="SAM" id="MobiDB-lite"/>
    </source>
</evidence>
<feature type="region of interest" description="Disordered" evidence="1">
    <location>
        <begin position="95"/>
        <end position="119"/>
    </location>
</feature>
<dbReference type="EMBL" id="WJXW01000004">
    <property type="protein sequence ID" value="KAF9736878.1"/>
    <property type="molecule type" value="Genomic_DNA"/>
</dbReference>
<reference evidence="3" key="1">
    <citation type="journal article" date="2020" name="Mol. Plant Microbe Interact.">
        <title>Genome Sequence of the Biocontrol Agent Coniothyrium minitans strain Conio (IMI 134523).</title>
        <authorList>
            <person name="Patel D."/>
            <person name="Shittu T.A."/>
            <person name="Baroncelli R."/>
            <person name="Muthumeenakshi S."/>
            <person name="Osborne T.H."/>
            <person name="Janganan T.K."/>
            <person name="Sreenivasaprasad S."/>
        </authorList>
    </citation>
    <scope>NUCLEOTIDE SEQUENCE</scope>
    <source>
        <strain evidence="3">Conio</strain>
    </source>
</reference>
<name>A0A9P6GK60_9PLEO</name>
<organism evidence="3 4">
    <name type="scientific">Paraphaeosphaeria minitans</name>
    <dbReference type="NCBI Taxonomy" id="565426"/>
    <lineage>
        <taxon>Eukaryota</taxon>
        <taxon>Fungi</taxon>
        <taxon>Dikarya</taxon>
        <taxon>Ascomycota</taxon>
        <taxon>Pezizomycotina</taxon>
        <taxon>Dothideomycetes</taxon>
        <taxon>Pleosporomycetidae</taxon>
        <taxon>Pleosporales</taxon>
        <taxon>Massarineae</taxon>
        <taxon>Didymosphaeriaceae</taxon>
        <taxon>Paraphaeosphaeria</taxon>
    </lineage>
</organism>
<protein>
    <submittedName>
        <fullName evidence="3">Uncharacterized protein</fullName>
    </submittedName>
</protein>
<feature type="signal peptide" evidence="2">
    <location>
        <begin position="1"/>
        <end position="20"/>
    </location>
</feature>
<evidence type="ECO:0000313" key="4">
    <source>
        <dbReference type="Proteomes" id="UP000756921"/>
    </source>
</evidence>
<evidence type="ECO:0000256" key="2">
    <source>
        <dbReference type="SAM" id="SignalP"/>
    </source>
</evidence>
<feature type="chain" id="PRO_5040412824" evidence="2">
    <location>
        <begin position="21"/>
        <end position="203"/>
    </location>
</feature>
<feature type="region of interest" description="Disordered" evidence="1">
    <location>
        <begin position="62"/>
        <end position="81"/>
    </location>
</feature>
<comment type="caution">
    <text evidence="3">The sequence shown here is derived from an EMBL/GenBank/DDBJ whole genome shotgun (WGS) entry which is preliminary data.</text>
</comment>
<evidence type="ECO:0000313" key="3">
    <source>
        <dbReference type="EMBL" id="KAF9736878.1"/>
    </source>
</evidence>
<dbReference type="AlphaFoldDB" id="A0A9P6GK60"/>
<accession>A0A9P6GK60</accession>
<keyword evidence="4" id="KW-1185">Reference proteome</keyword>
<dbReference type="OrthoDB" id="3798346at2759"/>
<sequence>MRFSASTIVALATILSAAEARPHNRQGASGLVGDNGSINPIVDWLSSLLGALPTGGAGSGFPGVGGRLPGESAGGDASGGFGSFPTATLEFPSGIFPTDSATIPTGGSGGPGFELPGFLDTPTSTFELPGFSNAPTPSFVAGVFPSNSAVPTGGVSTPATTALVTMPTSGEDPLSTVSFVFASSSADSGFGGFPGFPRSGKKA</sequence>
<keyword evidence="2" id="KW-0732">Signal</keyword>